<evidence type="ECO:0000313" key="2">
    <source>
        <dbReference type="EMBL" id="KAK4181470.1"/>
    </source>
</evidence>
<evidence type="ECO:0000313" key="3">
    <source>
        <dbReference type="Proteomes" id="UP001302321"/>
    </source>
</evidence>
<feature type="compositionally biased region" description="Basic and acidic residues" evidence="1">
    <location>
        <begin position="112"/>
        <end position="127"/>
    </location>
</feature>
<evidence type="ECO:0000256" key="1">
    <source>
        <dbReference type="SAM" id="MobiDB-lite"/>
    </source>
</evidence>
<name>A0AAN6WGJ0_9PEZI</name>
<organism evidence="2 3">
    <name type="scientific">Triangularia setosa</name>
    <dbReference type="NCBI Taxonomy" id="2587417"/>
    <lineage>
        <taxon>Eukaryota</taxon>
        <taxon>Fungi</taxon>
        <taxon>Dikarya</taxon>
        <taxon>Ascomycota</taxon>
        <taxon>Pezizomycotina</taxon>
        <taxon>Sordariomycetes</taxon>
        <taxon>Sordariomycetidae</taxon>
        <taxon>Sordariales</taxon>
        <taxon>Podosporaceae</taxon>
        <taxon>Triangularia</taxon>
    </lineage>
</organism>
<comment type="caution">
    <text evidence="2">The sequence shown here is derived from an EMBL/GenBank/DDBJ whole genome shotgun (WGS) entry which is preliminary data.</text>
</comment>
<sequence>MNLDNRLWLLQQQQQHQHQQANNVFSAYRPVVAPVPVAHYTHIPNPAGEEQLAQHLYEQGNPQIGWFQLSGYDRLKLIGAARRRLGQRQRKETIRSNGVRKARGETLKTTRVLAAEERERKKEERAARRNGAAPSQQPPPVPEPIVKEELMQAIRRKCAADYAAACLQADEQLEGAGLGFNKRWGWEWETGAPAQVLLPTSPDPRTGSAFANAEEQQQQQQRPVQQAPAPVEAEEDEPMSDLDDLVVVGDDLFGDGEL</sequence>
<dbReference type="Proteomes" id="UP001302321">
    <property type="component" value="Unassembled WGS sequence"/>
</dbReference>
<feature type="compositionally biased region" description="Acidic residues" evidence="1">
    <location>
        <begin position="232"/>
        <end position="244"/>
    </location>
</feature>
<feature type="region of interest" description="Disordered" evidence="1">
    <location>
        <begin position="112"/>
        <end position="143"/>
    </location>
</feature>
<dbReference type="AlphaFoldDB" id="A0AAN6WGJ0"/>
<reference evidence="2" key="2">
    <citation type="submission" date="2023-05" db="EMBL/GenBank/DDBJ databases">
        <authorList>
            <consortium name="Lawrence Berkeley National Laboratory"/>
            <person name="Steindorff A."/>
            <person name="Hensen N."/>
            <person name="Bonometti L."/>
            <person name="Westerberg I."/>
            <person name="Brannstrom I.O."/>
            <person name="Guillou S."/>
            <person name="Cros-Aarteil S."/>
            <person name="Calhoun S."/>
            <person name="Haridas S."/>
            <person name="Kuo A."/>
            <person name="Mondo S."/>
            <person name="Pangilinan J."/>
            <person name="Riley R."/>
            <person name="Labutti K."/>
            <person name="Andreopoulos B."/>
            <person name="Lipzen A."/>
            <person name="Chen C."/>
            <person name="Yanf M."/>
            <person name="Daum C."/>
            <person name="Ng V."/>
            <person name="Clum A."/>
            <person name="Ohm R."/>
            <person name="Martin F."/>
            <person name="Silar P."/>
            <person name="Natvig D."/>
            <person name="Lalanne C."/>
            <person name="Gautier V."/>
            <person name="Ament-Velasquez S.L."/>
            <person name="Kruys A."/>
            <person name="Hutchinson M.I."/>
            <person name="Powell A.J."/>
            <person name="Barry K."/>
            <person name="Miller A.N."/>
            <person name="Grigoriev I.V."/>
            <person name="Debuchy R."/>
            <person name="Gladieux P."/>
            <person name="Thoren M.H."/>
            <person name="Johannesson H."/>
        </authorList>
    </citation>
    <scope>NUCLEOTIDE SEQUENCE</scope>
    <source>
        <strain evidence="2">CBS 892.96</strain>
    </source>
</reference>
<reference evidence="2" key="1">
    <citation type="journal article" date="2023" name="Mol. Phylogenet. Evol.">
        <title>Genome-scale phylogeny and comparative genomics of the fungal order Sordariales.</title>
        <authorList>
            <person name="Hensen N."/>
            <person name="Bonometti L."/>
            <person name="Westerberg I."/>
            <person name="Brannstrom I.O."/>
            <person name="Guillou S."/>
            <person name="Cros-Aarteil S."/>
            <person name="Calhoun S."/>
            <person name="Haridas S."/>
            <person name="Kuo A."/>
            <person name="Mondo S."/>
            <person name="Pangilinan J."/>
            <person name="Riley R."/>
            <person name="LaButti K."/>
            <person name="Andreopoulos B."/>
            <person name="Lipzen A."/>
            <person name="Chen C."/>
            <person name="Yan M."/>
            <person name="Daum C."/>
            <person name="Ng V."/>
            <person name="Clum A."/>
            <person name="Steindorff A."/>
            <person name="Ohm R.A."/>
            <person name="Martin F."/>
            <person name="Silar P."/>
            <person name="Natvig D.O."/>
            <person name="Lalanne C."/>
            <person name="Gautier V."/>
            <person name="Ament-Velasquez S.L."/>
            <person name="Kruys A."/>
            <person name="Hutchinson M.I."/>
            <person name="Powell A.J."/>
            <person name="Barry K."/>
            <person name="Miller A.N."/>
            <person name="Grigoriev I.V."/>
            <person name="Debuchy R."/>
            <person name="Gladieux P."/>
            <person name="Hiltunen Thoren M."/>
            <person name="Johannesson H."/>
        </authorList>
    </citation>
    <scope>NUCLEOTIDE SEQUENCE</scope>
    <source>
        <strain evidence="2">CBS 892.96</strain>
    </source>
</reference>
<proteinExistence type="predicted"/>
<keyword evidence="3" id="KW-1185">Reference proteome</keyword>
<dbReference type="EMBL" id="MU866086">
    <property type="protein sequence ID" value="KAK4181470.1"/>
    <property type="molecule type" value="Genomic_DNA"/>
</dbReference>
<protein>
    <submittedName>
        <fullName evidence="2">Uncharacterized protein</fullName>
    </submittedName>
</protein>
<gene>
    <name evidence="2" type="ORF">QBC36DRAFT_285586</name>
</gene>
<feature type="compositionally biased region" description="Low complexity" evidence="1">
    <location>
        <begin position="213"/>
        <end position="231"/>
    </location>
</feature>
<feature type="region of interest" description="Disordered" evidence="1">
    <location>
        <begin position="200"/>
        <end position="258"/>
    </location>
</feature>
<accession>A0AAN6WGJ0</accession>